<proteinExistence type="predicted"/>
<dbReference type="EMBL" id="ASGP02000005">
    <property type="protein sequence ID" value="KAH9506966.1"/>
    <property type="molecule type" value="Genomic_DNA"/>
</dbReference>
<dbReference type="GO" id="GO:0019005">
    <property type="term" value="C:SCF ubiquitin ligase complex"/>
    <property type="evidence" value="ECO:0007669"/>
    <property type="project" value="TreeGrafter"/>
</dbReference>
<sequence length="716" mass="80801">MEQQKSTAAAAAASVVDYQQKQLDDGQNDENSDTSLNNNDVVAANNDDDDDDYSPKSDSINGSTTSISPPSSLKTEQPFLNRRTRSMMKTINRLENNSNGHSTLKVENNGEIVSSEPQQQQQQPPPPTLQQQDDDYESIVMDDDDDDDYEPEESKDYDDVDYVIGGDVDRTVRASRSQNSSNSSSSSLSSSSSSKNKKRKSSASSTNETGNKRSRKKSKPKTITKSTNEEKATKSTTMTKKSKTNSNKTNSTMNSMNQNNQNSSSSSSGMTNNFRHLFQPNEHEFKQIFPPELLTRLFKMTIESNAPESPIWTLIRLAQVCEHWRQLIITSPALWSTIDLSSLSESRFPMERFRRLHQENRLFQSVQHIDLSNWKADMAKKMLEFLADCSQYDLHSLSIRRCRNIASPFLQSVIAHAGNLRLLNISGITASQQHNCQNPFQTPSFRPLIERCGESLRSFYMSENMMTSFPTCFSMVLESCPNLEVLDISNVHSLGSRCSTIPIDKFQQSCPKMRILRAANIAFQPISLGCNTDGWPRLEELSIPFNVDYMVSAGHTDLVIEQLTKSSENLKLLDIRGSPSITPRGLVKIPAWSLKHLSISNCPKMQDETLGMVFQKWNRSLIDVDLSWNKSESCMDECVRSICDVPSEDVKLRTIDLRGSAISLESLRRLILHCGEHLISIDLQSCRSLPRGMKRLFQGEEFQRLRQLMLDGRCDD</sequence>
<dbReference type="AlphaFoldDB" id="A0A922L3B1"/>
<gene>
    <name evidence="2" type="primary">FBXL6</name>
    <name evidence="2" type="ORF">DERF_011671</name>
</gene>
<dbReference type="GO" id="GO:0031146">
    <property type="term" value="P:SCF-dependent proteasomal ubiquitin-dependent protein catabolic process"/>
    <property type="evidence" value="ECO:0007669"/>
    <property type="project" value="TreeGrafter"/>
</dbReference>
<dbReference type="Proteomes" id="UP000790347">
    <property type="component" value="Unassembled WGS sequence"/>
</dbReference>
<comment type="caution">
    <text evidence="2">The sequence shown here is derived from an EMBL/GenBank/DDBJ whole genome shotgun (WGS) entry which is preliminary data.</text>
</comment>
<keyword evidence="3" id="KW-1185">Reference proteome</keyword>
<name>A0A922L3B1_DERFA</name>
<evidence type="ECO:0000313" key="2">
    <source>
        <dbReference type="EMBL" id="KAH9506966.1"/>
    </source>
</evidence>
<dbReference type="InterPro" id="IPR032675">
    <property type="entry name" value="LRR_dom_sf"/>
</dbReference>
<feature type="region of interest" description="Disordered" evidence="1">
    <location>
        <begin position="1"/>
        <end position="274"/>
    </location>
</feature>
<feature type="compositionally biased region" description="Acidic residues" evidence="1">
    <location>
        <begin position="132"/>
        <end position="161"/>
    </location>
</feature>
<feature type="compositionally biased region" description="Polar residues" evidence="1">
    <location>
        <begin position="87"/>
        <end position="116"/>
    </location>
</feature>
<organism evidence="2 3">
    <name type="scientific">Dermatophagoides farinae</name>
    <name type="common">American house dust mite</name>
    <dbReference type="NCBI Taxonomy" id="6954"/>
    <lineage>
        <taxon>Eukaryota</taxon>
        <taxon>Metazoa</taxon>
        <taxon>Ecdysozoa</taxon>
        <taxon>Arthropoda</taxon>
        <taxon>Chelicerata</taxon>
        <taxon>Arachnida</taxon>
        <taxon>Acari</taxon>
        <taxon>Acariformes</taxon>
        <taxon>Sarcoptiformes</taxon>
        <taxon>Astigmata</taxon>
        <taxon>Psoroptidia</taxon>
        <taxon>Analgoidea</taxon>
        <taxon>Pyroglyphidae</taxon>
        <taxon>Dermatophagoidinae</taxon>
        <taxon>Dermatophagoides</taxon>
    </lineage>
</organism>
<accession>A0A922L3B1</accession>
<feature type="compositionally biased region" description="Low complexity" evidence="1">
    <location>
        <begin position="234"/>
        <end position="273"/>
    </location>
</feature>
<evidence type="ECO:0000313" key="3">
    <source>
        <dbReference type="Proteomes" id="UP000790347"/>
    </source>
</evidence>
<feature type="compositionally biased region" description="Basic residues" evidence="1">
    <location>
        <begin position="212"/>
        <end position="222"/>
    </location>
</feature>
<evidence type="ECO:0000256" key="1">
    <source>
        <dbReference type="SAM" id="MobiDB-lite"/>
    </source>
</evidence>
<feature type="compositionally biased region" description="Polar residues" evidence="1">
    <location>
        <begin position="56"/>
        <end position="75"/>
    </location>
</feature>
<protein>
    <submittedName>
        <fullName evidence="2">F-box/LRR-repeat protein 6</fullName>
    </submittedName>
</protein>
<dbReference type="SUPFAM" id="SSF52047">
    <property type="entry name" value="RNI-like"/>
    <property type="match status" value="1"/>
</dbReference>
<dbReference type="PANTHER" id="PTHR13318">
    <property type="entry name" value="PARTNER OF PAIRED, ISOFORM B-RELATED"/>
    <property type="match status" value="1"/>
</dbReference>
<dbReference type="Gene3D" id="1.20.1280.50">
    <property type="match status" value="1"/>
</dbReference>
<feature type="compositionally biased region" description="Low complexity" evidence="1">
    <location>
        <begin position="174"/>
        <end position="194"/>
    </location>
</feature>
<reference evidence="2" key="2">
    <citation type="journal article" date="2022" name="Res Sq">
        <title>Comparative Genomics Reveals Insights into the Divergent Evolution of Astigmatic Mites and Household Pest Adaptations.</title>
        <authorList>
            <person name="Xiong Q."/>
            <person name="Wan A.T.-Y."/>
            <person name="Liu X.-Y."/>
            <person name="Fung C.S.-H."/>
            <person name="Xiao X."/>
            <person name="Malainual N."/>
            <person name="Hou J."/>
            <person name="Wang L."/>
            <person name="Wang M."/>
            <person name="Yang K."/>
            <person name="Cui Y."/>
            <person name="Leung E."/>
            <person name="Nong W."/>
            <person name="Shin S.-K."/>
            <person name="Au S."/>
            <person name="Jeong K.Y."/>
            <person name="Chew F.T."/>
            <person name="Hui J."/>
            <person name="Leung T.F."/>
            <person name="Tungtrongchitr A."/>
            <person name="Zhong N."/>
            <person name="Liu Z."/>
            <person name="Tsui S."/>
        </authorList>
    </citation>
    <scope>NUCLEOTIDE SEQUENCE</scope>
    <source>
        <strain evidence="2">Derf</strain>
        <tissue evidence="2">Whole organism</tissue>
    </source>
</reference>
<reference evidence="2" key="1">
    <citation type="submission" date="2013-05" db="EMBL/GenBank/DDBJ databases">
        <authorList>
            <person name="Yim A.K.Y."/>
            <person name="Chan T.F."/>
            <person name="Ji K.M."/>
            <person name="Liu X.Y."/>
            <person name="Zhou J.W."/>
            <person name="Li R.Q."/>
            <person name="Yang K.Y."/>
            <person name="Li J."/>
            <person name="Li M."/>
            <person name="Law P.T.W."/>
            <person name="Wu Y.L."/>
            <person name="Cai Z.L."/>
            <person name="Qin H."/>
            <person name="Bao Y."/>
            <person name="Leung R.K.K."/>
            <person name="Ng P.K.S."/>
            <person name="Zou J."/>
            <person name="Zhong X.J."/>
            <person name="Ran P.X."/>
            <person name="Zhong N.S."/>
            <person name="Liu Z.G."/>
            <person name="Tsui S.K.W."/>
        </authorList>
    </citation>
    <scope>NUCLEOTIDE SEQUENCE</scope>
    <source>
        <strain evidence="2">Derf</strain>
        <tissue evidence="2">Whole organism</tissue>
    </source>
</reference>
<dbReference type="Gene3D" id="3.80.10.10">
    <property type="entry name" value="Ribonuclease Inhibitor"/>
    <property type="match status" value="1"/>
</dbReference>